<name>A0A6J8DWZ3_MYTCO</name>
<dbReference type="Proteomes" id="UP000507470">
    <property type="component" value="Unassembled WGS sequence"/>
</dbReference>
<evidence type="ECO:0000313" key="1">
    <source>
        <dbReference type="EMBL" id="CAC5411814.1"/>
    </source>
</evidence>
<proteinExistence type="predicted"/>
<dbReference type="AlphaFoldDB" id="A0A6J8DWZ3"/>
<protein>
    <recommendedName>
        <fullName evidence="3">EB domain-containing protein</fullName>
    </recommendedName>
</protein>
<reference evidence="1 2" key="1">
    <citation type="submission" date="2020-06" db="EMBL/GenBank/DDBJ databases">
        <authorList>
            <person name="Li R."/>
            <person name="Bekaert M."/>
        </authorList>
    </citation>
    <scope>NUCLEOTIDE SEQUENCE [LARGE SCALE GENOMIC DNA]</scope>
    <source>
        <strain evidence="2">wild</strain>
    </source>
</reference>
<evidence type="ECO:0008006" key="3">
    <source>
        <dbReference type="Google" id="ProtNLM"/>
    </source>
</evidence>
<accession>A0A6J8DWZ3</accession>
<evidence type="ECO:0000313" key="2">
    <source>
        <dbReference type="Proteomes" id="UP000507470"/>
    </source>
</evidence>
<keyword evidence="2" id="KW-1185">Reference proteome</keyword>
<dbReference type="EMBL" id="CACVKT020007910">
    <property type="protein sequence ID" value="CAC5411814.1"/>
    <property type="molecule type" value="Genomic_DNA"/>
</dbReference>
<gene>
    <name evidence="1" type="ORF">MCOR_44860</name>
</gene>
<organism evidence="1 2">
    <name type="scientific">Mytilus coruscus</name>
    <name type="common">Sea mussel</name>
    <dbReference type="NCBI Taxonomy" id="42192"/>
    <lineage>
        <taxon>Eukaryota</taxon>
        <taxon>Metazoa</taxon>
        <taxon>Spiralia</taxon>
        <taxon>Lophotrochozoa</taxon>
        <taxon>Mollusca</taxon>
        <taxon>Bivalvia</taxon>
        <taxon>Autobranchia</taxon>
        <taxon>Pteriomorphia</taxon>
        <taxon>Mytilida</taxon>
        <taxon>Mytiloidea</taxon>
        <taxon>Mytilidae</taxon>
        <taxon>Mytilinae</taxon>
        <taxon>Mytilus</taxon>
    </lineage>
</organism>
<sequence>MVYDDSSSHNLLLLIIAANVGENCINGNADCTVADSECSSGTCKCIDTTHYNTSATSCIQKGGFGEVCDTAIGDGTCLYSLRCIVNECQCEKPAIQFFSENICKYKIVLAALCTPGPTDQCLDANAECKKDTDIIDKCLCKTNYKISNDACVASM</sequence>